<evidence type="ECO:0000313" key="5">
    <source>
        <dbReference type="EMBL" id="ERK57408.1"/>
    </source>
</evidence>
<reference evidence="5" key="1">
    <citation type="submission" date="2013-08" db="EMBL/GenBank/DDBJ databases">
        <authorList>
            <person name="Durkin A.S."/>
            <person name="Haft D.R."/>
            <person name="McCorrison J."/>
            <person name="Torralba M."/>
            <person name="Gillis M."/>
            <person name="Haft D.H."/>
            <person name="Methe B."/>
            <person name="Sutton G."/>
            <person name="Nelson K.E."/>
        </authorList>
    </citation>
    <scope>NUCLEOTIDE SEQUENCE [LARGE SCALE GENOMIC DNA]</scope>
    <source>
        <strain evidence="5">F0233</strain>
    </source>
</reference>
<proteinExistence type="predicted"/>
<keyword evidence="2" id="KW-0333">Golgi apparatus</keyword>
<dbReference type="Gene3D" id="1.10.3630.10">
    <property type="entry name" value="yeast vps74-n-term truncation variant domain like"/>
    <property type="match status" value="1"/>
</dbReference>
<dbReference type="RefSeq" id="WP_021797364.1">
    <property type="nucleotide sequence ID" value="NZ_ACVN02000155.1"/>
</dbReference>
<keyword evidence="4" id="KW-0472">Membrane</keyword>
<dbReference type="InterPro" id="IPR008628">
    <property type="entry name" value="GPP34-like"/>
</dbReference>
<name>U2RV09_9ACTN</name>
<protein>
    <submittedName>
        <fullName evidence="5">Phosphoprotein 3-like protein</fullName>
    </submittedName>
</protein>
<dbReference type="GO" id="GO:0005737">
    <property type="term" value="C:cytoplasm"/>
    <property type="evidence" value="ECO:0007669"/>
    <property type="project" value="UniProtKB-ARBA"/>
</dbReference>
<evidence type="ECO:0000256" key="2">
    <source>
        <dbReference type="ARBA" id="ARBA00023034"/>
    </source>
</evidence>
<comment type="caution">
    <text evidence="5">The sequence shown here is derived from an EMBL/GenBank/DDBJ whole genome shotgun (WGS) entry which is preliminary data.</text>
</comment>
<organism evidence="5 6">
    <name type="scientific">Propionibacterium acidifaciens F0233</name>
    <dbReference type="NCBI Taxonomy" id="553198"/>
    <lineage>
        <taxon>Bacteria</taxon>
        <taxon>Bacillati</taxon>
        <taxon>Actinomycetota</taxon>
        <taxon>Actinomycetes</taxon>
        <taxon>Propionibacteriales</taxon>
        <taxon>Propionibacteriaceae</taxon>
        <taxon>Propionibacterium</taxon>
    </lineage>
</organism>
<evidence type="ECO:0000256" key="1">
    <source>
        <dbReference type="ARBA" id="ARBA00004255"/>
    </source>
</evidence>
<sequence length="227" mass="24901">MTTTANLNLAAEYLLLVLNDRKGGFVRDLTTVNFTIAAAEIVELVAKGQLVFVDGPKGTKLLAKGENEPSGEFFGYIVEAVEGKTYDQAISTLVGPFSSRPGPARSLRSYELQHLVEAGILRERHIKLLGLIPLTRYPEGDASTEIDLRARVRAALGGAEPDDRTRALIALLYASHSLTAVFPRLEAKPMKRRAREIAERSWEDDGLAMALAEYFSYMTQLSASTMV</sequence>
<evidence type="ECO:0000256" key="3">
    <source>
        <dbReference type="ARBA" id="ARBA00023121"/>
    </source>
</evidence>
<dbReference type="EMBL" id="ACVN02000155">
    <property type="protein sequence ID" value="ERK57408.1"/>
    <property type="molecule type" value="Genomic_DNA"/>
</dbReference>
<dbReference type="InterPro" id="IPR038261">
    <property type="entry name" value="GPP34-like_sf"/>
</dbReference>
<evidence type="ECO:0000313" key="6">
    <source>
        <dbReference type="Proteomes" id="UP000017052"/>
    </source>
</evidence>
<dbReference type="GeneID" id="95360011"/>
<dbReference type="GO" id="GO:0012505">
    <property type="term" value="C:endomembrane system"/>
    <property type="evidence" value="ECO:0007669"/>
    <property type="project" value="UniProtKB-ARBA"/>
</dbReference>
<evidence type="ECO:0000256" key="4">
    <source>
        <dbReference type="ARBA" id="ARBA00023136"/>
    </source>
</evidence>
<dbReference type="Proteomes" id="UP000017052">
    <property type="component" value="Unassembled WGS sequence"/>
</dbReference>
<dbReference type="AlphaFoldDB" id="U2RV09"/>
<gene>
    <name evidence="5" type="ORF">HMPREF0682_0644</name>
</gene>
<keyword evidence="6" id="KW-1185">Reference proteome</keyword>
<comment type="subcellular location">
    <subcellularLocation>
        <location evidence="1">Golgi apparatus membrane</location>
        <topology evidence="1">Peripheral membrane protein</topology>
        <orientation evidence="1">Cytoplasmic side</orientation>
    </subcellularLocation>
</comment>
<dbReference type="Pfam" id="PF05719">
    <property type="entry name" value="GPP34"/>
    <property type="match status" value="1"/>
</dbReference>
<accession>U2RV09</accession>
<keyword evidence="3" id="KW-0446">Lipid-binding</keyword>
<dbReference type="GO" id="GO:0070273">
    <property type="term" value="F:phosphatidylinositol-4-phosphate binding"/>
    <property type="evidence" value="ECO:0007669"/>
    <property type="project" value="InterPro"/>
</dbReference>